<dbReference type="Proteomes" id="UP000607796">
    <property type="component" value="Unassembled WGS sequence"/>
</dbReference>
<evidence type="ECO:0008006" key="3">
    <source>
        <dbReference type="Google" id="ProtNLM"/>
    </source>
</evidence>
<sequence length="232" mass="26168">MFKVSVNEAEGLYLELFRIALSAEGYAARVEALRHVKHVVVAERLKVLAESEGTSWTSEPENQSLVTWTAQTAAERDDAIYEFSRASRTYEDRNERRLNIAEHAGKLIYLSILEGKRQGVQTPSGILYQVTLAGREHGISGARDKDTVRRSWGAYRGIVHLGMAMDFCEDQPVQPEEVLFVAERIRRVLSESCPKGTSEPYVPPEEQISFVYESGTWGPRFRDRGLPYSVGD</sequence>
<comment type="caution">
    <text evidence="1">The sequence shown here is derived from an EMBL/GenBank/DDBJ whole genome shotgun (WGS) entry which is preliminary data.</text>
</comment>
<reference evidence="1 2" key="1">
    <citation type="journal article" date="2021" name="Int. J. Syst. Evol. Microbiol.">
        <title>Salipiger mangrovisoli sp. nov., isolated from mangrove soil and the proposal for the reclassification of Paraphaeobacter pallidus as Salipiger pallidus comb. nov.</title>
        <authorList>
            <person name="Du J."/>
            <person name="Liu Y."/>
            <person name="Pei T."/>
            <person name="Deng M.R."/>
            <person name="Zhu H."/>
        </authorList>
    </citation>
    <scope>NUCLEOTIDE SEQUENCE [LARGE SCALE GENOMIC DNA]</scope>
    <source>
        <strain evidence="1 2">6D45A</strain>
    </source>
</reference>
<organism evidence="1 2">
    <name type="scientific">Salipiger mangrovisoli</name>
    <dbReference type="NCBI Taxonomy" id="2865933"/>
    <lineage>
        <taxon>Bacteria</taxon>
        <taxon>Pseudomonadati</taxon>
        <taxon>Pseudomonadota</taxon>
        <taxon>Alphaproteobacteria</taxon>
        <taxon>Rhodobacterales</taxon>
        <taxon>Roseobacteraceae</taxon>
        <taxon>Salipiger</taxon>
    </lineage>
</organism>
<dbReference type="RefSeq" id="WP_194137038.1">
    <property type="nucleotide sequence ID" value="NZ_JADFFK010000021.1"/>
</dbReference>
<name>A0ABR9X8E4_9RHOB</name>
<gene>
    <name evidence="1" type="ORF">IQ782_23215</name>
</gene>
<accession>A0ABR9X8E4</accession>
<protein>
    <recommendedName>
        <fullName evidence="3">GIY-YIG nuclease family protein</fullName>
    </recommendedName>
</protein>
<dbReference type="EMBL" id="JADFFK010000021">
    <property type="protein sequence ID" value="MBE9639770.1"/>
    <property type="molecule type" value="Genomic_DNA"/>
</dbReference>
<proteinExistence type="predicted"/>
<evidence type="ECO:0000313" key="1">
    <source>
        <dbReference type="EMBL" id="MBE9639770.1"/>
    </source>
</evidence>
<evidence type="ECO:0000313" key="2">
    <source>
        <dbReference type="Proteomes" id="UP000607796"/>
    </source>
</evidence>
<keyword evidence="2" id="KW-1185">Reference proteome</keyword>